<proteinExistence type="predicted"/>
<feature type="signal peptide" evidence="1">
    <location>
        <begin position="1"/>
        <end position="21"/>
    </location>
</feature>
<sequence>MNYRTLATAAAIALSAFAANAASGVEGDGSNYPAASTATSGLTREAVVADLVAARQNGTLPRAGDWYDVPAPLAISSNETVLTRKEVQAETVAAAKSKRNFGGDH</sequence>
<dbReference type="EMBL" id="FMZC01000003">
    <property type="protein sequence ID" value="SDC80981.1"/>
    <property type="molecule type" value="Genomic_DNA"/>
</dbReference>
<dbReference type="Proteomes" id="UP000198781">
    <property type="component" value="Unassembled WGS sequence"/>
</dbReference>
<protein>
    <recommendedName>
        <fullName evidence="4">DUF4148 domain-containing protein</fullName>
    </recommendedName>
</protein>
<dbReference type="AlphaFoldDB" id="A0A1G6PLZ4"/>
<name>A0A1G6PLZ4_9BURK</name>
<gene>
    <name evidence="2" type="ORF">SAMN05192589_103274</name>
</gene>
<keyword evidence="3" id="KW-1185">Reference proteome</keyword>
<evidence type="ECO:0000256" key="1">
    <source>
        <dbReference type="SAM" id="SignalP"/>
    </source>
</evidence>
<dbReference type="RefSeq" id="WP_092742009.1">
    <property type="nucleotide sequence ID" value="NZ_FMZC01000003.1"/>
</dbReference>
<evidence type="ECO:0000313" key="3">
    <source>
        <dbReference type="Proteomes" id="UP000198781"/>
    </source>
</evidence>
<keyword evidence="1" id="KW-0732">Signal</keyword>
<evidence type="ECO:0008006" key="4">
    <source>
        <dbReference type="Google" id="ProtNLM"/>
    </source>
</evidence>
<evidence type="ECO:0000313" key="2">
    <source>
        <dbReference type="EMBL" id="SDC80981.1"/>
    </source>
</evidence>
<feature type="chain" id="PRO_5011557163" description="DUF4148 domain-containing protein" evidence="1">
    <location>
        <begin position="22"/>
        <end position="105"/>
    </location>
</feature>
<dbReference type="Pfam" id="PF13663">
    <property type="entry name" value="DUF4148"/>
    <property type="match status" value="1"/>
</dbReference>
<organism evidence="2 3">
    <name type="scientific">Paracidovorax valerianellae</name>
    <dbReference type="NCBI Taxonomy" id="187868"/>
    <lineage>
        <taxon>Bacteria</taxon>
        <taxon>Pseudomonadati</taxon>
        <taxon>Pseudomonadota</taxon>
        <taxon>Betaproteobacteria</taxon>
        <taxon>Burkholderiales</taxon>
        <taxon>Comamonadaceae</taxon>
        <taxon>Paracidovorax</taxon>
    </lineage>
</organism>
<dbReference type="OrthoDB" id="8819842at2"/>
<reference evidence="2 3" key="1">
    <citation type="submission" date="2016-10" db="EMBL/GenBank/DDBJ databases">
        <authorList>
            <person name="de Groot N.N."/>
        </authorList>
    </citation>
    <scope>NUCLEOTIDE SEQUENCE [LARGE SCALE GENOMIC DNA]</scope>
    <source>
        <strain evidence="2 3">DSM 16619</strain>
    </source>
</reference>
<dbReference type="InterPro" id="IPR025421">
    <property type="entry name" value="DUF4148"/>
</dbReference>
<accession>A0A1G6PLZ4</accession>